<gene>
    <name evidence="1" type="primary">ERC1_10</name>
    <name evidence="1" type="ORF">DSO57_1029246</name>
</gene>
<dbReference type="Proteomes" id="UP001165960">
    <property type="component" value="Unassembled WGS sequence"/>
</dbReference>
<evidence type="ECO:0000313" key="2">
    <source>
        <dbReference type="Proteomes" id="UP001165960"/>
    </source>
</evidence>
<dbReference type="EMBL" id="QTSX02005871">
    <property type="protein sequence ID" value="KAJ9056805.1"/>
    <property type="molecule type" value="Genomic_DNA"/>
</dbReference>
<comment type="caution">
    <text evidence="1">The sequence shown here is derived from an EMBL/GenBank/DDBJ whole genome shotgun (WGS) entry which is preliminary data.</text>
</comment>
<accession>A0ACC2S3C1</accession>
<name>A0ACC2S3C1_9FUNG</name>
<evidence type="ECO:0000313" key="1">
    <source>
        <dbReference type="EMBL" id="KAJ9056805.1"/>
    </source>
</evidence>
<keyword evidence="2" id="KW-1185">Reference proteome</keyword>
<proteinExistence type="predicted"/>
<organism evidence="1 2">
    <name type="scientific">Entomophthora muscae</name>
    <dbReference type="NCBI Taxonomy" id="34485"/>
    <lineage>
        <taxon>Eukaryota</taxon>
        <taxon>Fungi</taxon>
        <taxon>Fungi incertae sedis</taxon>
        <taxon>Zoopagomycota</taxon>
        <taxon>Entomophthoromycotina</taxon>
        <taxon>Entomophthoromycetes</taxon>
        <taxon>Entomophthorales</taxon>
        <taxon>Entomophthoraceae</taxon>
        <taxon>Entomophthora</taxon>
    </lineage>
</organism>
<protein>
    <submittedName>
        <fullName evidence="1">Ethionine resistance protein</fullName>
    </submittedName>
</protein>
<sequence>MSEATPLLSDLNPRCSELSYSLPIETSEYFSSLPVPESTHFCLCNDISSQDFTNPLIYLNHCWKIFCSTVAVSLGYIIEFLNPFISTYAIARLGSKELASSALSSMFANVTGWSVVFGMTTSLDTLCSQAYTGSQDVTSLGVYIQRGFLATVSLFLPVSAIWWNTEFFLLAIKQDPELAQLCGLYLRWYLISIPASIILECCKKFLQAQGIMKASTQILVLSVPVCFILNFFLVQYPPTSLGFIGAPIAAGLTDWFCAFMSIGYIILVDGKRAWGGFSMKAFSDWGPLYKLGLPGVIQVCSEWWAYVLMALGASYISIEALAAHSVVTNIGGMFYEVALGGGVVASSRIGNALGDSRPNLARLSALCSLIVVLFIGILSSIVVMIFTPFWSTFLNDEPEIVLIVLSLLPILAFFQVGDAVSGLGNGILRGIGRQDLGATLNTVVFTFLAVPFGFCLAFYFQMGIQGLWYGFSLGPCIISLFTIWIIFTTDWVDESSKAMLRVGDADY</sequence>
<reference evidence="1" key="1">
    <citation type="submission" date="2022-04" db="EMBL/GenBank/DDBJ databases">
        <title>Genome of the entomopathogenic fungus Entomophthora muscae.</title>
        <authorList>
            <person name="Elya C."/>
            <person name="Lovett B.R."/>
            <person name="Lee E."/>
            <person name="Macias A.M."/>
            <person name="Hajek A.E."/>
            <person name="De Bivort B.L."/>
            <person name="Kasson M.T."/>
            <person name="De Fine Licht H.H."/>
            <person name="Stajich J.E."/>
        </authorList>
    </citation>
    <scope>NUCLEOTIDE SEQUENCE</scope>
    <source>
        <strain evidence="1">Berkeley</strain>
    </source>
</reference>